<feature type="region of interest" description="Disordered" evidence="1">
    <location>
        <begin position="117"/>
        <end position="197"/>
    </location>
</feature>
<name>K6VNI0_9ACTN</name>
<evidence type="ECO:0000313" key="3">
    <source>
        <dbReference type="EMBL" id="GAB88460.1"/>
    </source>
</evidence>
<reference evidence="3 4" key="1">
    <citation type="submission" date="2012-08" db="EMBL/GenBank/DDBJ databases">
        <title>Whole genome shotgun sequence of Gordonia rhizosphera NBRC 16068.</title>
        <authorList>
            <person name="Takarada H."/>
            <person name="Isaki S."/>
            <person name="Hosoyama A."/>
            <person name="Tsuchikane K."/>
            <person name="Katsumata H."/>
            <person name="Baba S."/>
            <person name="Ohji S."/>
            <person name="Yamazaki S."/>
            <person name="Fujita N."/>
        </authorList>
    </citation>
    <scope>NUCLEOTIDE SEQUENCE [LARGE SCALE GENOMIC DNA]</scope>
    <source>
        <strain evidence="3 4">NBRC 16068</strain>
    </source>
</reference>
<sequence length="197" mass="20262">ATAPEPVTSVVMRSAPETWPGLDAALTRLGTPPVVLADSYAGRTEFTHAVDVPSTVDTDRLSAYPTTPPEVVTEDVAGASAPRKSRRTRILLGAVAVGAIIGIGGGVAVAVTGDGTSSDPVLNHAAPTTASTSSGTYADPADFAEARQTPVRYVPPPPPVETTVDRPGRQGPARPRTRPPRITIPNPIPGLPPIVFP</sequence>
<gene>
    <name evidence="3" type="ORF">GORHZ_024_00020</name>
</gene>
<proteinExistence type="predicted"/>
<organism evidence="3 4">
    <name type="scientific">Gordonia rhizosphera NBRC 16068</name>
    <dbReference type="NCBI Taxonomy" id="1108045"/>
    <lineage>
        <taxon>Bacteria</taxon>
        <taxon>Bacillati</taxon>
        <taxon>Actinomycetota</taxon>
        <taxon>Actinomycetes</taxon>
        <taxon>Mycobacteriales</taxon>
        <taxon>Gordoniaceae</taxon>
        <taxon>Gordonia</taxon>
    </lineage>
</organism>
<feature type="compositionally biased region" description="Pro residues" evidence="1">
    <location>
        <begin position="186"/>
        <end position="197"/>
    </location>
</feature>
<feature type="transmembrane region" description="Helical" evidence="2">
    <location>
        <begin position="90"/>
        <end position="111"/>
    </location>
</feature>
<feature type="compositionally biased region" description="Low complexity" evidence="1">
    <location>
        <begin position="125"/>
        <end position="134"/>
    </location>
</feature>
<dbReference type="AlphaFoldDB" id="K6VNI0"/>
<keyword evidence="2" id="KW-0472">Membrane</keyword>
<dbReference type="EMBL" id="BAHC01000024">
    <property type="protein sequence ID" value="GAB88460.1"/>
    <property type="molecule type" value="Genomic_DNA"/>
</dbReference>
<comment type="caution">
    <text evidence="3">The sequence shown here is derived from an EMBL/GenBank/DDBJ whole genome shotgun (WGS) entry which is preliminary data.</text>
</comment>
<keyword evidence="2" id="KW-0812">Transmembrane</keyword>
<evidence type="ECO:0000256" key="1">
    <source>
        <dbReference type="SAM" id="MobiDB-lite"/>
    </source>
</evidence>
<keyword evidence="2" id="KW-1133">Transmembrane helix</keyword>
<feature type="compositionally biased region" description="Low complexity" evidence="1">
    <location>
        <begin position="169"/>
        <end position="185"/>
    </location>
</feature>
<feature type="non-terminal residue" evidence="3">
    <location>
        <position position="1"/>
    </location>
</feature>
<evidence type="ECO:0000313" key="4">
    <source>
        <dbReference type="Proteomes" id="UP000008363"/>
    </source>
</evidence>
<dbReference type="STRING" id="1108045.GORHZ_024_00020"/>
<accession>K6VNI0</accession>
<keyword evidence="4" id="KW-1185">Reference proteome</keyword>
<evidence type="ECO:0000256" key="2">
    <source>
        <dbReference type="SAM" id="Phobius"/>
    </source>
</evidence>
<dbReference type="Proteomes" id="UP000008363">
    <property type="component" value="Unassembled WGS sequence"/>
</dbReference>
<protein>
    <submittedName>
        <fullName evidence="3">Uncharacterized protein</fullName>
    </submittedName>
</protein>